<dbReference type="EMBL" id="JAASWI010000003">
    <property type="protein sequence ID" value="MBC1978346.1"/>
    <property type="molecule type" value="Genomic_DNA"/>
</dbReference>
<evidence type="ECO:0000313" key="3">
    <source>
        <dbReference type="Proteomes" id="UP000580683"/>
    </source>
</evidence>
<accession>A0A842CH60</accession>
<feature type="transmembrane region" description="Helical" evidence="1">
    <location>
        <begin position="31"/>
        <end position="48"/>
    </location>
</feature>
<dbReference type="RefSeq" id="WP_185530020.1">
    <property type="nucleotide sequence ID" value="NZ_JAASWI010000003.1"/>
</dbReference>
<evidence type="ECO:0000256" key="1">
    <source>
        <dbReference type="SAM" id="Phobius"/>
    </source>
</evidence>
<dbReference type="Proteomes" id="UP000580683">
    <property type="component" value="Unassembled WGS sequence"/>
</dbReference>
<comment type="caution">
    <text evidence="2">The sequence shown here is derived from an EMBL/GenBank/DDBJ whole genome shotgun (WGS) entry which is preliminary data.</text>
</comment>
<reference evidence="2 3" key="1">
    <citation type="submission" date="2020-03" db="EMBL/GenBank/DDBJ databases">
        <title>Soil Listeria distribution.</title>
        <authorList>
            <person name="Liao J."/>
            <person name="Wiedmann M."/>
        </authorList>
    </citation>
    <scope>NUCLEOTIDE SEQUENCE [LARGE SCALE GENOMIC DNA]</scope>
    <source>
        <strain evidence="2 3">FSL L7-0504</strain>
    </source>
</reference>
<dbReference type="AlphaFoldDB" id="A0A842CH60"/>
<organism evidence="2 3">
    <name type="scientific">Listeria marthii</name>
    <dbReference type="NCBI Taxonomy" id="529731"/>
    <lineage>
        <taxon>Bacteria</taxon>
        <taxon>Bacillati</taxon>
        <taxon>Bacillota</taxon>
        <taxon>Bacilli</taxon>
        <taxon>Bacillales</taxon>
        <taxon>Listeriaceae</taxon>
        <taxon>Listeria</taxon>
    </lineage>
</organism>
<feature type="transmembrane region" description="Helical" evidence="1">
    <location>
        <begin position="7"/>
        <end position="25"/>
    </location>
</feature>
<gene>
    <name evidence="2" type="ORF">HCJ63_07645</name>
</gene>
<proteinExistence type="predicted"/>
<keyword evidence="1" id="KW-1133">Transmembrane helix</keyword>
<sequence length="60" mass="7235">MRGTRWFYIRAIIVTMFAIIGFFIWDAKLVTLGIFSYFVIQEIIHFIIDRRKNEENSMDS</sequence>
<protein>
    <submittedName>
        <fullName evidence="2">Uncharacterized protein</fullName>
    </submittedName>
</protein>
<keyword evidence="1" id="KW-0812">Transmembrane</keyword>
<name>A0A842CH60_9LIST</name>
<evidence type="ECO:0000313" key="2">
    <source>
        <dbReference type="EMBL" id="MBC1978346.1"/>
    </source>
</evidence>
<keyword evidence="1" id="KW-0472">Membrane</keyword>